<feature type="compositionally biased region" description="Basic and acidic residues" evidence="1">
    <location>
        <begin position="156"/>
        <end position="172"/>
    </location>
</feature>
<dbReference type="EMBL" id="JRYB01000001">
    <property type="protein sequence ID" value="OIJ39890.1"/>
    <property type="molecule type" value="Genomic_DNA"/>
</dbReference>
<proteinExistence type="predicted"/>
<organism evidence="2 3">
    <name type="scientific">Massilia timonae</name>
    <dbReference type="NCBI Taxonomy" id="47229"/>
    <lineage>
        <taxon>Bacteria</taxon>
        <taxon>Pseudomonadati</taxon>
        <taxon>Pseudomonadota</taxon>
        <taxon>Betaproteobacteria</taxon>
        <taxon>Burkholderiales</taxon>
        <taxon>Oxalobacteraceae</taxon>
        <taxon>Telluria group</taxon>
        <taxon>Massilia</taxon>
    </lineage>
</organism>
<evidence type="ECO:0000256" key="1">
    <source>
        <dbReference type="SAM" id="MobiDB-lite"/>
    </source>
</evidence>
<dbReference type="Gene3D" id="1.20.120.520">
    <property type="entry name" value="nmb1532 protein domain like"/>
    <property type="match status" value="1"/>
</dbReference>
<dbReference type="AlphaFoldDB" id="A0A1S2N507"/>
<reference evidence="2 3" key="1">
    <citation type="submission" date="2014-10" db="EMBL/GenBank/DDBJ databases">
        <authorList>
            <person name="Seo M.-J."/>
            <person name="Seok Y.J."/>
            <person name="Cha I.-T."/>
        </authorList>
    </citation>
    <scope>NUCLEOTIDE SEQUENCE [LARGE SCALE GENOMIC DNA]</scope>
    <source>
        <strain evidence="2 3">NEU</strain>
    </source>
</reference>
<evidence type="ECO:0000313" key="2">
    <source>
        <dbReference type="EMBL" id="OIJ39890.1"/>
    </source>
</evidence>
<evidence type="ECO:0008006" key="4">
    <source>
        <dbReference type="Google" id="ProtNLM"/>
    </source>
</evidence>
<name>A0A1S2N507_9BURK</name>
<comment type="caution">
    <text evidence="2">The sequence shown here is derived from an EMBL/GenBank/DDBJ whole genome shotgun (WGS) entry which is preliminary data.</text>
</comment>
<accession>A0A1S2N507</accession>
<dbReference type="Proteomes" id="UP000180246">
    <property type="component" value="Unassembled WGS sequence"/>
</dbReference>
<protein>
    <recommendedName>
        <fullName evidence="4">Hemerythrin HHE cation binding domain protein</fullName>
    </recommendedName>
</protein>
<evidence type="ECO:0000313" key="3">
    <source>
        <dbReference type="Proteomes" id="UP000180246"/>
    </source>
</evidence>
<gene>
    <name evidence="2" type="ORF">LO55_3168</name>
</gene>
<sequence length="198" mass="22055">MLTSTYTLVALSVEQARARIEVQALLERWRPCAWWGEPPAMRQYQQACDALRQVCEACHWRKLDKFVLPALRRCGEDAARLVAALDGLSRQALDARQAAQAAAVDGDPGCLAALERCCQLLLERLEREERELLPMTRTMIPGEAWFAIANQMLAHDAHQSESRGETRGDGRGADIGAMRALPPSELSPRQKRALPLVN</sequence>
<dbReference type="RefSeq" id="WP_071362164.1">
    <property type="nucleotide sequence ID" value="NZ_JRYB01000001.1"/>
</dbReference>
<feature type="region of interest" description="Disordered" evidence="1">
    <location>
        <begin position="156"/>
        <end position="198"/>
    </location>
</feature>